<dbReference type="KEGG" id="pprt:ET464_03330"/>
<name>A0A4P6EZV8_9BACL</name>
<sequence>MVSLLSVIVIAITAYVYPSLADDHKQPSIRQDAQADYTIYFPLDKYPETGQHIQAAIRRGEPAVCTIDREGAEQNRKESLHGVPTRKGYDRDEWPMAMCREGGEGADIQYVTPSDNRGAGSWISNQLDQLPDGAEVLFVVK</sequence>
<evidence type="ECO:0000313" key="4">
    <source>
        <dbReference type="Proteomes" id="UP000293568"/>
    </source>
</evidence>
<accession>A0A4P6EZV8</accession>
<protein>
    <submittedName>
        <fullName evidence="3">DNA-entry nuclease</fullName>
    </submittedName>
</protein>
<dbReference type="AlphaFoldDB" id="A0A4P6EZV8"/>
<feature type="compositionally biased region" description="Basic and acidic residues" evidence="1">
    <location>
        <begin position="70"/>
        <end position="80"/>
    </location>
</feature>
<dbReference type="EMBL" id="CP035492">
    <property type="protein sequence ID" value="QAY68325.1"/>
    <property type="molecule type" value="Genomic_DNA"/>
</dbReference>
<organism evidence="3 4">
    <name type="scientific">Paenibacillus protaetiae</name>
    <dbReference type="NCBI Taxonomy" id="2509456"/>
    <lineage>
        <taxon>Bacteria</taxon>
        <taxon>Bacillati</taxon>
        <taxon>Bacillota</taxon>
        <taxon>Bacilli</taxon>
        <taxon>Bacillales</taxon>
        <taxon>Paenibacillaceae</taxon>
        <taxon>Paenibacillus</taxon>
    </lineage>
</organism>
<evidence type="ECO:0000259" key="2">
    <source>
        <dbReference type="Pfam" id="PF14040"/>
    </source>
</evidence>
<dbReference type="RefSeq" id="WP_129444028.1">
    <property type="nucleotide sequence ID" value="NZ_CP035492.1"/>
</dbReference>
<gene>
    <name evidence="3" type="ORF">ET464_03330</name>
</gene>
<feature type="region of interest" description="Disordered" evidence="1">
    <location>
        <begin position="70"/>
        <end position="89"/>
    </location>
</feature>
<dbReference type="OrthoDB" id="1906360at2"/>
<keyword evidence="4" id="KW-1185">Reference proteome</keyword>
<dbReference type="Pfam" id="PF14040">
    <property type="entry name" value="DNase_NucA_NucB"/>
    <property type="match status" value="1"/>
</dbReference>
<dbReference type="Proteomes" id="UP000293568">
    <property type="component" value="Chromosome"/>
</dbReference>
<reference evidence="3 4" key="1">
    <citation type="submission" date="2019-01" db="EMBL/GenBank/DDBJ databases">
        <title>Genome sequencing of strain FW100M-2.</title>
        <authorList>
            <person name="Heo J."/>
            <person name="Kim S.-J."/>
            <person name="Kim J.-S."/>
            <person name="Hong S.-B."/>
            <person name="Kwon S.-W."/>
        </authorList>
    </citation>
    <scope>NUCLEOTIDE SEQUENCE [LARGE SCALE GENOMIC DNA]</scope>
    <source>
        <strain evidence="3 4">FW100M-2</strain>
    </source>
</reference>
<proteinExistence type="predicted"/>
<feature type="domain" description="Deoxyribonuclease NucA/NucB" evidence="2">
    <location>
        <begin position="69"/>
        <end position="133"/>
    </location>
</feature>
<dbReference type="InterPro" id="IPR029476">
    <property type="entry name" value="DNase_NucA_NucB"/>
</dbReference>
<evidence type="ECO:0000313" key="3">
    <source>
        <dbReference type="EMBL" id="QAY68325.1"/>
    </source>
</evidence>
<evidence type="ECO:0000256" key="1">
    <source>
        <dbReference type="SAM" id="MobiDB-lite"/>
    </source>
</evidence>